<protein>
    <submittedName>
        <fullName evidence="2">Uncharacterized protein</fullName>
    </submittedName>
</protein>
<dbReference type="InterPro" id="IPR036388">
    <property type="entry name" value="WH-like_DNA-bd_sf"/>
</dbReference>
<feature type="region of interest" description="Disordered" evidence="1">
    <location>
        <begin position="179"/>
        <end position="210"/>
    </location>
</feature>
<organism evidence="2 3">
    <name type="scientific">Streptomyces marincola</name>
    <dbReference type="NCBI Taxonomy" id="2878388"/>
    <lineage>
        <taxon>Bacteria</taxon>
        <taxon>Bacillati</taxon>
        <taxon>Actinomycetota</taxon>
        <taxon>Actinomycetes</taxon>
        <taxon>Kitasatosporales</taxon>
        <taxon>Streptomycetaceae</taxon>
        <taxon>Streptomyces</taxon>
    </lineage>
</organism>
<accession>A0A1W7CWB1</accession>
<name>A0A1W7CWB1_9ACTN</name>
<evidence type="ECO:0000313" key="2">
    <source>
        <dbReference type="EMBL" id="ARQ69113.1"/>
    </source>
</evidence>
<dbReference type="OrthoDB" id="3215396at2"/>
<dbReference type="EMBL" id="CP021121">
    <property type="protein sequence ID" value="ARQ69113.1"/>
    <property type="molecule type" value="Genomic_DNA"/>
</dbReference>
<sequence length="282" mass="31310">MPDGTREGCTPRDVARRGEESAAAADGSLRTLEEDLAEAHEDEEARARRRSADAVLVEVLRHEGFEGSRYQRVQSALMRYGWVTLNKWSASGYIFERAAGMGRPVPAHLIPERWHYEDRTQVVTDTLLQGHALFREHGLVRGKWNPKGGAGLTTYFVGASVLVFPSVFVKWAEAHARGQSELDHRTAGTDDPPHARHDIPDQRAVDPAHAAVTRDDIARLRREIPDKQLREALAWMTLGYTQAEAARNVGLSSKALERRLARARTKVSAGAVRGRLKEGGAR</sequence>
<dbReference type="Proteomes" id="UP000194218">
    <property type="component" value="Chromosome"/>
</dbReference>
<feature type="compositionally biased region" description="Basic and acidic residues" evidence="1">
    <location>
        <begin position="1"/>
        <end position="20"/>
    </location>
</feature>
<dbReference type="Gene3D" id="1.10.10.10">
    <property type="entry name" value="Winged helix-like DNA-binding domain superfamily/Winged helix DNA-binding domain"/>
    <property type="match status" value="1"/>
</dbReference>
<proteinExistence type="predicted"/>
<dbReference type="AlphaFoldDB" id="A0A1W7CWB1"/>
<evidence type="ECO:0000256" key="1">
    <source>
        <dbReference type="SAM" id="MobiDB-lite"/>
    </source>
</evidence>
<dbReference type="RefSeq" id="WP_086158700.1">
    <property type="nucleotide sequence ID" value="NZ_CP021121.1"/>
</dbReference>
<reference evidence="2 3" key="1">
    <citation type="submission" date="2017-05" db="EMBL/GenBank/DDBJ databases">
        <title>Complete genome sequence of Streptomyces sp. SCSIO 03032 revealed the diverse biosynthetic pathways for its bioactive secondary metabolites.</title>
        <authorList>
            <person name="Ma L."/>
            <person name="Zhu Y."/>
            <person name="Zhang W."/>
            <person name="Zhang G."/>
            <person name="Tian X."/>
            <person name="Zhang S."/>
            <person name="Zhang C."/>
        </authorList>
    </citation>
    <scope>NUCLEOTIDE SEQUENCE [LARGE SCALE GENOMIC DNA]</scope>
    <source>
        <strain evidence="2 3">SCSIO 03032</strain>
    </source>
</reference>
<dbReference type="KEGG" id="smao:CAG99_09785"/>
<evidence type="ECO:0000313" key="3">
    <source>
        <dbReference type="Proteomes" id="UP000194218"/>
    </source>
</evidence>
<keyword evidence="3" id="KW-1185">Reference proteome</keyword>
<gene>
    <name evidence="2" type="ORF">CAG99_09785</name>
</gene>
<feature type="region of interest" description="Disordered" evidence="1">
    <location>
        <begin position="1"/>
        <end position="30"/>
    </location>
</feature>